<dbReference type="AlphaFoldDB" id="A0A1E8FJY7"/>
<dbReference type="Proteomes" id="UP000176037">
    <property type="component" value="Unassembled WGS sequence"/>
</dbReference>
<name>A0A1E8FJY7_9ALTE</name>
<dbReference type="PANTHER" id="PTHR33608:SF7">
    <property type="entry name" value="DUF58 DOMAIN-CONTAINING PROTEIN"/>
    <property type="match status" value="1"/>
</dbReference>
<sequence>MHSLIDPLTFSRIKDLPLVAKTIAQGFLHGLHNSAQRGTGVEFSQYRVYEPGDPLSRVDWKLFARSDRYFVREAERESDINVYLVLDASASMLMQSRKPKKSQANTGADSITKLDYGRYLLASIAYLAHQQGDGVGLMGISGKQVDFLPALNTQQHWQKLLLQLARITSGDAFPNIDVMINQIASVRQQGIVIVVSDFYQRHQELTEFMQQLVSPRTDVIAVQLETQDEVEFSYTGQVRFEDRETGEHKLVNASQVKSAYLHARETFNHTLANQLQGQRIQLLRTTIEQPLDNVLYDFLLARGKAGRP</sequence>
<evidence type="ECO:0000313" key="2">
    <source>
        <dbReference type="EMBL" id="OFI36066.1"/>
    </source>
</evidence>
<dbReference type="RefSeq" id="WP_070174909.1">
    <property type="nucleotide sequence ID" value="NZ_BMJR01000004.1"/>
</dbReference>
<dbReference type="STRING" id="1856405.BFC17_10385"/>
<dbReference type="Gene3D" id="3.40.50.410">
    <property type="entry name" value="von Willebrand factor, type A domain"/>
    <property type="match status" value="1"/>
</dbReference>
<dbReference type="InterPro" id="IPR036465">
    <property type="entry name" value="vWFA_dom_sf"/>
</dbReference>
<feature type="domain" description="DUF58" evidence="1">
    <location>
        <begin position="45"/>
        <end position="261"/>
    </location>
</feature>
<proteinExistence type="predicted"/>
<protein>
    <recommendedName>
        <fullName evidence="1">DUF58 domain-containing protein</fullName>
    </recommendedName>
</protein>
<dbReference type="PANTHER" id="PTHR33608">
    <property type="entry name" value="BLL2464 PROTEIN"/>
    <property type="match status" value="1"/>
</dbReference>
<organism evidence="2 3">
    <name type="scientific">Alteromonas lipolytica</name>
    <dbReference type="NCBI Taxonomy" id="1856405"/>
    <lineage>
        <taxon>Bacteria</taxon>
        <taxon>Pseudomonadati</taxon>
        <taxon>Pseudomonadota</taxon>
        <taxon>Gammaproteobacteria</taxon>
        <taxon>Alteromonadales</taxon>
        <taxon>Alteromonadaceae</taxon>
        <taxon>Alteromonas/Salinimonas group</taxon>
        <taxon>Alteromonas</taxon>
    </lineage>
</organism>
<dbReference type="EMBL" id="MJIC01000004">
    <property type="protein sequence ID" value="OFI36066.1"/>
    <property type="molecule type" value="Genomic_DNA"/>
</dbReference>
<dbReference type="SUPFAM" id="SSF53300">
    <property type="entry name" value="vWA-like"/>
    <property type="match status" value="1"/>
</dbReference>
<evidence type="ECO:0000259" key="1">
    <source>
        <dbReference type="Pfam" id="PF01882"/>
    </source>
</evidence>
<accession>A0A1E8FJY7</accession>
<keyword evidence="3" id="KW-1185">Reference proteome</keyword>
<dbReference type="Pfam" id="PF01882">
    <property type="entry name" value="DUF58"/>
    <property type="match status" value="1"/>
</dbReference>
<comment type="caution">
    <text evidence="2">The sequence shown here is derived from an EMBL/GenBank/DDBJ whole genome shotgun (WGS) entry which is preliminary data.</text>
</comment>
<dbReference type="InterPro" id="IPR002881">
    <property type="entry name" value="DUF58"/>
</dbReference>
<dbReference type="OrthoDB" id="9812729at2"/>
<reference evidence="2 3" key="1">
    <citation type="submission" date="2016-09" db="EMBL/GenBank/DDBJ databases">
        <title>Alteromonas lipolytica, a new species isolated from sea water.</title>
        <authorList>
            <person name="Wu Y.-H."/>
            <person name="Cheng H."/>
            <person name="Xu X.-W."/>
        </authorList>
    </citation>
    <scope>NUCLEOTIDE SEQUENCE [LARGE SCALE GENOMIC DNA]</scope>
    <source>
        <strain evidence="2 3">JW12</strain>
    </source>
</reference>
<evidence type="ECO:0000313" key="3">
    <source>
        <dbReference type="Proteomes" id="UP000176037"/>
    </source>
</evidence>
<gene>
    <name evidence="2" type="ORF">BFC17_10385</name>
</gene>